<dbReference type="EMBL" id="CP014796">
    <property type="protein sequence ID" value="APX22563.1"/>
    <property type="molecule type" value="Genomic_DNA"/>
</dbReference>
<accession>A0A1U7D375</accession>
<dbReference type="Gene3D" id="3.40.250.10">
    <property type="entry name" value="Rhodanese-like domain"/>
    <property type="match status" value="1"/>
</dbReference>
<keyword evidence="1" id="KW-0732">Signal</keyword>
<dbReference type="STRING" id="1229727.Ga0080559_TMP1767"/>
<reference evidence="3 4" key="1">
    <citation type="submission" date="2016-03" db="EMBL/GenBank/DDBJ databases">
        <title>Deep-sea bacteria in the southern Pacific.</title>
        <authorList>
            <person name="Tang K."/>
        </authorList>
    </citation>
    <scope>NUCLEOTIDE SEQUENCE [LARGE SCALE GENOMIC DNA]</scope>
    <source>
        <strain evidence="3 4">JLT2016</strain>
    </source>
</reference>
<feature type="chain" id="PRO_5010532696" evidence="1">
    <location>
        <begin position="19"/>
        <end position="180"/>
    </location>
</feature>
<protein>
    <submittedName>
        <fullName evidence="3">PQQ-dependent catabolism-associated CXXCW motif protein</fullName>
    </submittedName>
</protein>
<feature type="domain" description="Rhodanese" evidence="2">
    <location>
        <begin position="55"/>
        <end position="171"/>
    </location>
</feature>
<feature type="signal peptide" evidence="1">
    <location>
        <begin position="1"/>
        <end position="18"/>
    </location>
</feature>
<proteinExistence type="predicted"/>
<organism evidence="3 4">
    <name type="scientific">Salipiger profundus</name>
    <dbReference type="NCBI Taxonomy" id="1229727"/>
    <lineage>
        <taxon>Bacteria</taxon>
        <taxon>Pseudomonadati</taxon>
        <taxon>Pseudomonadota</taxon>
        <taxon>Alphaproteobacteria</taxon>
        <taxon>Rhodobacterales</taxon>
        <taxon>Roseobacteraceae</taxon>
        <taxon>Salipiger</taxon>
    </lineage>
</organism>
<keyword evidence="4" id="KW-1185">Reference proteome</keyword>
<sequence precursor="true">MIRALAVAVALLPALALAEVAVPDGYRMDHYRAPVPSELPGGTVVGPEEAHALWEAGETVFIDVLPRPPKPAKLPEGTIWHEQPRDSIPGAMWLPNTGYGALADVAEAYFRDGLAEATGGDMGQPVLFFCLQDCWMSWNAAKRALGLGYETVYWLPEGTDGWTFYDFPTEEITPREPQPR</sequence>
<dbReference type="PROSITE" id="PS50206">
    <property type="entry name" value="RHODANESE_3"/>
    <property type="match status" value="1"/>
</dbReference>
<evidence type="ECO:0000313" key="3">
    <source>
        <dbReference type="EMBL" id="APX22563.1"/>
    </source>
</evidence>
<dbReference type="AlphaFoldDB" id="A0A1U7D375"/>
<gene>
    <name evidence="3" type="ORF">Ga0080559_TMP1767</name>
</gene>
<dbReference type="SUPFAM" id="SSF52821">
    <property type="entry name" value="Rhodanese/Cell cycle control phosphatase"/>
    <property type="match status" value="1"/>
</dbReference>
<evidence type="ECO:0000256" key="1">
    <source>
        <dbReference type="SAM" id="SignalP"/>
    </source>
</evidence>
<dbReference type="CDD" id="cd00158">
    <property type="entry name" value="RHOD"/>
    <property type="match status" value="1"/>
</dbReference>
<evidence type="ECO:0000313" key="4">
    <source>
        <dbReference type="Proteomes" id="UP000186559"/>
    </source>
</evidence>
<dbReference type="Proteomes" id="UP000186559">
    <property type="component" value="Chromosome"/>
</dbReference>
<dbReference type="OrthoDB" id="176845at2"/>
<dbReference type="InterPro" id="IPR036873">
    <property type="entry name" value="Rhodanese-like_dom_sf"/>
</dbReference>
<evidence type="ECO:0000259" key="2">
    <source>
        <dbReference type="PROSITE" id="PS50206"/>
    </source>
</evidence>
<dbReference type="InterPro" id="IPR001763">
    <property type="entry name" value="Rhodanese-like_dom"/>
</dbReference>
<name>A0A1U7D375_9RHOB</name>
<dbReference type="InterPro" id="IPR022376">
    <property type="entry name" value="PQQ_CXXCW"/>
</dbReference>
<dbReference type="RefSeq" id="WP_017468678.1">
    <property type="nucleotide sequence ID" value="NZ_BMEW01000004.1"/>
</dbReference>
<dbReference type="KEGG" id="tpro:Ga0080559_TMP1767"/>
<dbReference type="NCBIfam" id="TIGR03865">
    <property type="entry name" value="PQQ_CXXCW"/>
    <property type="match status" value="1"/>
</dbReference>